<reference evidence="1 2" key="1">
    <citation type="submission" date="2021-03" db="EMBL/GenBank/DDBJ databases">
        <title>Antimicrobial resistance genes in bacteria isolated from Japanese honey, and their potential for conferring macrolide and lincosamide resistance in the American foulbrood pathogen Paenibacillus larvae.</title>
        <authorList>
            <person name="Okamoto M."/>
            <person name="Kumagai M."/>
            <person name="Kanamori H."/>
            <person name="Takamatsu D."/>
        </authorList>
    </citation>
    <scope>NUCLEOTIDE SEQUENCE [LARGE SCALE GENOMIC DNA]</scope>
    <source>
        <strain evidence="1 2">J6TS1</strain>
    </source>
</reference>
<sequence length="136" mass="15745">MDNTRYESNDLKIICPEDCGNAPKKQFLKELNISFVNNDLVFIIDNITDDFQWNIIGKELIQGKENFIETLKQMQNSKVTELHISKIITHGYDGSINGTLILENKKIYSFCNVYKFTSSRNNSKIKECISYIIELP</sequence>
<dbReference type="Gene3D" id="3.10.450.50">
    <property type="match status" value="1"/>
</dbReference>
<evidence type="ECO:0008006" key="3">
    <source>
        <dbReference type="Google" id="ProtNLM"/>
    </source>
</evidence>
<accession>A0ABQ4KS04</accession>
<dbReference type="RefSeq" id="WP_212952594.1">
    <property type="nucleotide sequence ID" value="NZ_BORJ01000001.1"/>
</dbReference>
<evidence type="ECO:0000313" key="1">
    <source>
        <dbReference type="EMBL" id="GIN94406.1"/>
    </source>
</evidence>
<organism evidence="1 2">
    <name type="scientific">Siminovitchia terrae</name>
    <name type="common">Bacillus terrae</name>
    <dbReference type="NCBI Taxonomy" id="1914933"/>
    <lineage>
        <taxon>Bacteria</taxon>
        <taxon>Bacillati</taxon>
        <taxon>Bacillota</taxon>
        <taxon>Bacilli</taxon>
        <taxon>Bacillales</taxon>
        <taxon>Bacillaceae</taxon>
        <taxon>Siminovitchia</taxon>
    </lineage>
</organism>
<proteinExistence type="predicted"/>
<keyword evidence="2" id="KW-1185">Reference proteome</keyword>
<comment type="caution">
    <text evidence="1">The sequence shown here is derived from an EMBL/GenBank/DDBJ whole genome shotgun (WGS) entry which is preliminary data.</text>
</comment>
<name>A0ABQ4KS04_SIMTE</name>
<dbReference type="Proteomes" id="UP000680670">
    <property type="component" value="Unassembled WGS sequence"/>
</dbReference>
<protein>
    <recommendedName>
        <fullName evidence="3">Nuclear transport factor 2 family protein</fullName>
    </recommendedName>
</protein>
<evidence type="ECO:0000313" key="2">
    <source>
        <dbReference type="Proteomes" id="UP000680670"/>
    </source>
</evidence>
<dbReference type="EMBL" id="BORJ01000001">
    <property type="protein sequence ID" value="GIN94406.1"/>
    <property type="molecule type" value="Genomic_DNA"/>
</dbReference>
<gene>
    <name evidence="1" type="ORF">J6TS1_02760</name>
</gene>